<evidence type="ECO:0000313" key="2">
    <source>
        <dbReference type="EMBL" id="ROV95655.1"/>
    </source>
</evidence>
<dbReference type="EMBL" id="LKEA01000035">
    <property type="protein sequence ID" value="ROV95655.1"/>
    <property type="molecule type" value="Genomic_DNA"/>
</dbReference>
<comment type="caution">
    <text evidence="2">The sequence shown here is derived from an EMBL/GenBank/DDBJ whole genome shotgun (WGS) entry which is preliminary data.</text>
</comment>
<gene>
    <name evidence="2" type="ORF">VMCG_07544</name>
</gene>
<dbReference type="Proteomes" id="UP000283895">
    <property type="component" value="Unassembled WGS sequence"/>
</dbReference>
<protein>
    <submittedName>
        <fullName evidence="2">Uncharacterized protein</fullName>
    </submittedName>
</protein>
<dbReference type="AlphaFoldDB" id="A0A423VXC0"/>
<dbReference type="OrthoDB" id="5242185at2759"/>
<keyword evidence="3" id="KW-1185">Reference proteome</keyword>
<evidence type="ECO:0000256" key="1">
    <source>
        <dbReference type="SAM" id="MobiDB-lite"/>
    </source>
</evidence>
<proteinExistence type="predicted"/>
<organism evidence="2 3">
    <name type="scientific">Cytospora schulzeri</name>
    <dbReference type="NCBI Taxonomy" id="448051"/>
    <lineage>
        <taxon>Eukaryota</taxon>
        <taxon>Fungi</taxon>
        <taxon>Dikarya</taxon>
        <taxon>Ascomycota</taxon>
        <taxon>Pezizomycotina</taxon>
        <taxon>Sordariomycetes</taxon>
        <taxon>Sordariomycetidae</taxon>
        <taxon>Diaporthales</taxon>
        <taxon>Cytosporaceae</taxon>
        <taxon>Cytospora</taxon>
    </lineage>
</organism>
<name>A0A423VXC0_9PEZI</name>
<feature type="region of interest" description="Disordered" evidence="1">
    <location>
        <begin position="1"/>
        <end position="129"/>
    </location>
</feature>
<sequence>MASVAQKRDGDDQEKPGPAKQQRTDDDDSDAEGSSTAESTAKAGPGTSAGDGLFDDDQLKNIILPDSNPPIPDPLPTGQSNIDPASGNPIEPALASGAEIGAEDGSGDGQEDGAENAGKQPVAPRRTGRQAVLDRIREATAKLNGLTDNYRPCDCPPTCPGPINRGQDQNSNPTPPNRFVDTTRLMSRLLVTAEGSKVIDLPRFGPEGTQGRLRMSLEVHDDPYGYRSRLGYYGELYMTPTTDNQERAVGYVSSWRVSKPNARNPGYDPQIWTNEWLRGELPDGDTPEIKHTNEVKTMLRRLYDVNGQPRPNSQYLTANSLELGDNGNEMLYISMIWIYDDFPAQDNMAAMWLREYPQQEGESDEEHRERLQRTLEAVYRRHGYVDYDTTPGNNVIMGRVIMPRVRDLNDRLLPTPGAPRAPVPSPP</sequence>
<feature type="compositionally biased region" description="Basic and acidic residues" evidence="1">
    <location>
        <begin position="1"/>
        <end position="17"/>
    </location>
</feature>
<accession>A0A423VXC0</accession>
<reference evidence="2 3" key="1">
    <citation type="submission" date="2015-09" db="EMBL/GenBank/DDBJ databases">
        <title>Host preference determinants of Valsa canker pathogens revealed by comparative genomics.</title>
        <authorList>
            <person name="Yin Z."/>
            <person name="Huang L."/>
        </authorList>
    </citation>
    <scope>NUCLEOTIDE SEQUENCE [LARGE SCALE GENOMIC DNA]</scope>
    <source>
        <strain evidence="2 3">03-1</strain>
    </source>
</reference>
<feature type="compositionally biased region" description="Acidic residues" evidence="1">
    <location>
        <begin position="101"/>
        <end position="114"/>
    </location>
</feature>
<evidence type="ECO:0000313" key="3">
    <source>
        <dbReference type="Proteomes" id="UP000283895"/>
    </source>
</evidence>